<accession>A0A7R8YXC5</accession>
<proteinExistence type="predicted"/>
<protein>
    <submittedName>
        <fullName evidence="2">Uncharacterized protein</fullName>
    </submittedName>
</protein>
<evidence type="ECO:0000313" key="2">
    <source>
        <dbReference type="EMBL" id="CAD7088863.1"/>
    </source>
</evidence>
<keyword evidence="3" id="KW-1185">Reference proteome</keyword>
<reference evidence="2 3" key="1">
    <citation type="submission" date="2020-11" db="EMBL/GenBank/DDBJ databases">
        <authorList>
            <person name="Wallbank WR R."/>
            <person name="Pardo Diaz C."/>
            <person name="Kozak K."/>
            <person name="Martin S."/>
            <person name="Jiggins C."/>
            <person name="Moest M."/>
            <person name="Warren A I."/>
            <person name="Generalovic N T."/>
            <person name="Byers J.R.P. K."/>
            <person name="Montejo-Kovacevich G."/>
            <person name="Yen C E."/>
        </authorList>
    </citation>
    <scope>NUCLEOTIDE SEQUENCE [LARGE SCALE GENOMIC DNA]</scope>
</reference>
<evidence type="ECO:0000256" key="1">
    <source>
        <dbReference type="SAM" id="MobiDB-lite"/>
    </source>
</evidence>
<name>A0A7R8YXC5_HERIL</name>
<gene>
    <name evidence="2" type="ORF">HERILL_LOCUS11455</name>
</gene>
<feature type="region of interest" description="Disordered" evidence="1">
    <location>
        <begin position="57"/>
        <end position="212"/>
    </location>
</feature>
<organism evidence="2 3">
    <name type="scientific">Hermetia illucens</name>
    <name type="common">Black soldier fly</name>
    <dbReference type="NCBI Taxonomy" id="343691"/>
    <lineage>
        <taxon>Eukaryota</taxon>
        <taxon>Metazoa</taxon>
        <taxon>Ecdysozoa</taxon>
        <taxon>Arthropoda</taxon>
        <taxon>Hexapoda</taxon>
        <taxon>Insecta</taxon>
        <taxon>Pterygota</taxon>
        <taxon>Neoptera</taxon>
        <taxon>Endopterygota</taxon>
        <taxon>Diptera</taxon>
        <taxon>Brachycera</taxon>
        <taxon>Stratiomyomorpha</taxon>
        <taxon>Stratiomyidae</taxon>
        <taxon>Hermetiinae</taxon>
        <taxon>Hermetia</taxon>
    </lineage>
</organism>
<feature type="compositionally biased region" description="Basic residues" evidence="1">
    <location>
        <begin position="93"/>
        <end position="104"/>
    </location>
</feature>
<feature type="compositionally biased region" description="Polar residues" evidence="1">
    <location>
        <begin position="134"/>
        <end position="146"/>
    </location>
</feature>
<dbReference type="Proteomes" id="UP000594454">
    <property type="component" value="Chromosome 4"/>
</dbReference>
<sequence>MNEAVCNEDIINKTSKSLVDEYRLLLNELFELEMRTLGKQKTNEVQQGDGNERQKALHLGENIVRHSKKHLKESRKSEGDMGSAKSCQTTKSIPKKKRPRRKSKFCQASLSLRKSYKSSHTQSTVKSRLKTFKNVATSTRPDSQRISPDAEVTRKLSKRHSKDITVGPQNSLKKNIEPPKSVSTPSEPSANKLEPNTDDSLSGHTSYSSSTTIQIEHFTDHLERKLLQMERRQYSIAKDMIAEICKQARRGNLSKKSLEEMEGKREAYFDITMRLIT</sequence>
<dbReference type="AlphaFoldDB" id="A0A7R8YXC5"/>
<dbReference type="InParanoid" id="A0A7R8YXC5"/>
<dbReference type="EMBL" id="LR899012">
    <property type="protein sequence ID" value="CAD7088863.1"/>
    <property type="molecule type" value="Genomic_DNA"/>
</dbReference>
<feature type="compositionally biased region" description="Polar residues" evidence="1">
    <location>
        <begin position="106"/>
        <end position="126"/>
    </location>
</feature>
<evidence type="ECO:0000313" key="3">
    <source>
        <dbReference type="Proteomes" id="UP000594454"/>
    </source>
</evidence>
<feature type="compositionally biased region" description="Low complexity" evidence="1">
    <location>
        <begin position="200"/>
        <end position="212"/>
    </location>
</feature>